<dbReference type="AlphaFoldDB" id="A0A1V6QDP4"/>
<keyword evidence="2" id="KW-1185">Reference proteome</keyword>
<evidence type="ECO:0000313" key="2">
    <source>
        <dbReference type="Proteomes" id="UP000191672"/>
    </source>
</evidence>
<comment type="caution">
    <text evidence="1">The sequence shown here is derived from an EMBL/GenBank/DDBJ whole genome shotgun (WGS) entry which is preliminary data.</text>
</comment>
<evidence type="ECO:0000313" key="1">
    <source>
        <dbReference type="EMBL" id="OQD87319.1"/>
    </source>
</evidence>
<proteinExistence type="predicted"/>
<dbReference type="Proteomes" id="UP000191672">
    <property type="component" value="Unassembled WGS sequence"/>
</dbReference>
<organism evidence="1 2">
    <name type="scientific">Penicillium antarcticum</name>
    <dbReference type="NCBI Taxonomy" id="416450"/>
    <lineage>
        <taxon>Eukaryota</taxon>
        <taxon>Fungi</taxon>
        <taxon>Dikarya</taxon>
        <taxon>Ascomycota</taxon>
        <taxon>Pezizomycotina</taxon>
        <taxon>Eurotiomycetes</taxon>
        <taxon>Eurotiomycetidae</taxon>
        <taxon>Eurotiales</taxon>
        <taxon>Aspergillaceae</taxon>
        <taxon>Penicillium</taxon>
    </lineage>
</organism>
<sequence>MNTQQRPEPKLQILLIQLARFFKENETILSAEQVSESLGHFSATERSALDRLFALLYQSKTPDLDYSAERSNILRLGDVNVGLFGRQLDTPPIFRALSQQNVVSARSIEDRPSYTGNAQEHQTFGTSQPTYSHQPEVYAGTCSSHIAARTQAPTQVDFNDQSTSFMSLAQNPALSPPPSPNSTATLPAQGPILSHQEEAVALSVGVGDFSFSKTTLTTCSEIKLTPSTKQLLEKCKTDRSEFLRAIREAKAAFPTGQGWEAAIATKRENADIRDLMRIYHRFECYNIYVHVVEAGFHTGTHWIRDMRAVLIKRLCNEFPERFCDAKTANKSLNWVDQGCRYHEWTRTFSETPDLGYLIALPSDVSHSAYTSRCTKDQMSTAALKFKLGGIDDLVRDLELAQLGNHIATALREMTGKKRKDVGESSKITALDSTAEYTDIRFTLRSEYYATRVNGIWY</sequence>
<reference evidence="2" key="1">
    <citation type="journal article" date="2017" name="Nat. Microbiol.">
        <title>Global analysis of biosynthetic gene clusters reveals vast potential of secondary metabolite production in Penicillium species.</title>
        <authorList>
            <person name="Nielsen J.C."/>
            <person name="Grijseels S."/>
            <person name="Prigent S."/>
            <person name="Ji B."/>
            <person name="Dainat J."/>
            <person name="Nielsen K.F."/>
            <person name="Frisvad J.C."/>
            <person name="Workman M."/>
            <person name="Nielsen J."/>
        </authorList>
    </citation>
    <scope>NUCLEOTIDE SEQUENCE [LARGE SCALE GENOMIC DNA]</scope>
    <source>
        <strain evidence="2">IBT 31811</strain>
    </source>
</reference>
<dbReference type="EMBL" id="MDYN01000006">
    <property type="protein sequence ID" value="OQD87319.1"/>
    <property type="molecule type" value="Genomic_DNA"/>
</dbReference>
<name>A0A1V6QDP4_9EURO</name>
<dbReference type="STRING" id="416450.A0A1V6QDP4"/>
<gene>
    <name evidence="1" type="ORF">PENANT_c006G05563</name>
</gene>
<protein>
    <submittedName>
        <fullName evidence="1">Uncharacterized protein</fullName>
    </submittedName>
</protein>
<accession>A0A1V6QDP4</accession>